<gene>
    <name evidence="2" type="ORF">C7999DRAFT_33723</name>
</gene>
<name>A0AAN7HDH2_9PEZI</name>
<protein>
    <submittedName>
        <fullName evidence="2">Uncharacterized protein</fullName>
    </submittedName>
</protein>
<dbReference type="AlphaFoldDB" id="A0AAN7HDH2"/>
<feature type="compositionally biased region" description="Basic and acidic residues" evidence="1">
    <location>
        <begin position="34"/>
        <end position="51"/>
    </location>
</feature>
<evidence type="ECO:0000313" key="2">
    <source>
        <dbReference type="EMBL" id="KAK4245866.1"/>
    </source>
</evidence>
<sequence length="129" mass="14558">MANRLRAVFGLRKKKSKTDLPDSSIEKPQVTHWETVKATKEPVKTSHEHTKPPPPRGVPIRPTVSPMYSTYSTPVNTRWANSATRTETSPCSAEGEINSNNECVDTKEASLQKKAAQEEQERLDFFQMM</sequence>
<dbReference type="EMBL" id="MU857688">
    <property type="protein sequence ID" value="KAK4245866.1"/>
    <property type="molecule type" value="Genomic_DNA"/>
</dbReference>
<comment type="caution">
    <text evidence="2">The sequence shown here is derived from an EMBL/GenBank/DDBJ whole genome shotgun (WGS) entry which is preliminary data.</text>
</comment>
<keyword evidence="3" id="KW-1185">Reference proteome</keyword>
<accession>A0AAN7HDH2</accession>
<organism evidence="2 3">
    <name type="scientific">Corynascus novoguineensis</name>
    <dbReference type="NCBI Taxonomy" id="1126955"/>
    <lineage>
        <taxon>Eukaryota</taxon>
        <taxon>Fungi</taxon>
        <taxon>Dikarya</taxon>
        <taxon>Ascomycota</taxon>
        <taxon>Pezizomycotina</taxon>
        <taxon>Sordariomycetes</taxon>
        <taxon>Sordariomycetidae</taxon>
        <taxon>Sordariales</taxon>
        <taxon>Chaetomiaceae</taxon>
        <taxon>Corynascus</taxon>
    </lineage>
</organism>
<proteinExistence type="predicted"/>
<evidence type="ECO:0000313" key="3">
    <source>
        <dbReference type="Proteomes" id="UP001303647"/>
    </source>
</evidence>
<reference evidence="2" key="1">
    <citation type="journal article" date="2023" name="Mol. Phylogenet. Evol.">
        <title>Genome-scale phylogeny and comparative genomics of the fungal order Sordariales.</title>
        <authorList>
            <person name="Hensen N."/>
            <person name="Bonometti L."/>
            <person name="Westerberg I."/>
            <person name="Brannstrom I.O."/>
            <person name="Guillou S."/>
            <person name="Cros-Aarteil S."/>
            <person name="Calhoun S."/>
            <person name="Haridas S."/>
            <person name="Kuo A."/>
            <person name="Mondo S."/>
            <person name="Pangilinan J."/>
            <person name="Riley R."/>
            <person name="LaButti K."/>
            <person name="Andreopoulos B."/>
            <person name="Lipzen A."/>
            <person name="Chen C."/>
            <person name="Yan M."/>
            <person name="Daum C."/>
            <person name="Ng V."/>
            <person name="Clum A."/>
            <person name="Steindorff A."/>
            <person name="Ohm R.A."/>
            <person name="Martin F."/>
            <person name="Silar P."/>
            <person name="Natvig D.O."/>
            <person name="Lalanne C."/>
            <person name="Gautier V."/>
            <person name="Ament-Velasquez S.L."/>
            <person name="Kruys A."/>
            <person name="Hutchinson M.I."/>
            <person name="Powell A.J."/>
            <person name="Barry K."/>
            <person name="Miller A.N."/>
            <person name="Grigoriev I.V."/>
            <person name="Debuchy R."/>
            <person name="Gladieux P."/>
            <person name="Hiltunen Thoren M."/>
            <person name="Johannesson H."/>
        </authorList>
    </citation>
    <scope>NUCLEOTIDE SEQUENCE</scope>
    <source>
        <strain evidence="2">CBS 359.72</strain>
    </source>
</reference>
<evidence type="ECO:0000256" key="1">
    <source>
        <dbReference type="SAM" id="MobiDB-lite"/>
    </source>
</evidence>
<reference evidence="2" key="2">
    <citation type="submission" date="2023-05" db="EMBL/GenBank/DDBJ databases">
        <authorList>
            <consortium name="Lawrence Berkeley National Laboratory"/>
            <person name="Steindorff A."/>
            <person name="Hensen N."/>
            <person name="Bonometti L."/>
            <person name="Westerberg I."/>
            <person name="Brannstrom I.O."/>
            <person name="Guillou S."/>
            <person name="Cros-Aarteil S."/>
            <person name="Calhoun S."/>
            <person name="Haridas S."/>
            <person name="Kuo A."/>
            <person name="Mondo S."/>
            <person name="Pangilinan J."/>
            <person name="Riley R."/>
            <person name="Labutti K."/>
            <person name="Andreopoulos B."/>
            <person name="Lipzen A."/>
            <person name="Chen C."/>
            <person name="Yanf M."/>
            <person name="Daum C."/>
            <person name="Ng V."/>
            <person name="Clum A."/>
            <person name="Ohm R."/>
            <person name="Martin F."/>
            <person name="Silar P."/>
            <person name="Natvig D."/>
            <person name="Lalanne C."/>
            <person name="Gautier V."/>
            <person name="Ament-Velasquez S.L."/>
            <person name="Kruys A."/>
            <person name="Hutchinson M.I."/>
            <person name="Powell A.J."/>
            <person name="Barry K."/>
            <person name="Miller A.N."/>
            <person name="Grigoriev I.V."/>
            <person name="Debuchy R."/>
            <person name="Gladieux P."/>
            <person name="Thoren M.H."/>
            <person name="Johannesson H."/>
        </authorList>
    </citation>
    <scope>NUCLEOTIDE SEQUENCE</scope>
    <source>
        <strain evidence="2">CBS 359.72</strain>
    </source>
</reference>
<dbReference type="Proteomes" id="UP001303647">
    <property type="component" value="Unassembled WGS sequence"/>
</dbReference>
<feature type="region of interest" description="Disordered" evidence="1">
    <location>
        <begin position="1"/>
        <end position="74"/>
    </location>
</feature>